<evidence type="ECO:0008006" key="3">
    <source>
        <dbReference type="Google" id="ProtNLM"/>
    </source>
</evidence>
<evidence type="ECO:0000313" key="2">
    <source>
        <dbReference type="Proteomes" id="UP001454086"/>
    </source>
</evidence>
<protein>
    <recommendedName>
        <fullName evidence="3">Adhesin domain-containing protein</fullName>
    </recommendedName>
</protein>
<name>A0ABV1DAZ3_9FIRM</name>
<comment type="caution">
    <text evidence="1">The sequence shown here is derived from an EMBL/GenBank/DDBJ whole genome shotgun (WGS) entry which is preliminary data.</text>
</comment>
<proteinExistence type="predicted"/>
<keyword evidence="2" id="KW-1185">Reference proteome</keyword>
<evidence type="ECO:0000313" key="1">
    <source>
        <dbReference type="EMBL" id="MEQ2426852.1"/>
    </source>
</evidence>
<sequence length="306" mass="31762">MKNLSREFVGRTIRALLFIGLVVILCTAVSSAGLFLASRFGLTRSREQVPLTALSIEGEGSVELPQRGKMVEGEGWRLRNSRDIYTLTLDNAMIGDGSGQPAISIYGDLIMELKKDSGNWISSDGNGIQIESGTLVIRGTGSLKIDAGGAAIAGSSMESPLPACRIEDGELEITGNDFGITGVELELAGGTGIIEAKSETGTGICAGRLLAEPSLGSFTIRGNAGAVLLASPQPGTPGISIPDQVRILPQSAGIKTWGTARIKGLPGSSPDLLYNVKTIVSQDAVTNHPGAGDTYVGEPEITLIGK</sequence>
<reference evidence="1 2" key="1">
    <citation type="submission" date="2024-03" db="EMBL/GenBank/DDBJ databases">
        <title>Human intestinal bacterial collection.</title>
        <authorList>
            <person name="Pauvert C."/>
            <person name="Hitch T.C.A."/>
            <person name="Clavel T."/>
        </authorList>
    </citation>
    <scope>NUCLEOTIDE SEQUENCE [LARGE SCALE GENOMIC DNA]</scope>
    <source>
        <strain evidence="1 2">CLA-SR-H021</strain>
    </source>
</reference>
<dbReference type="EMBL" id="JBBMFM010000077">
    <property type="protein sequence ID" value="MEQ2426852.1"/>
    <property type="molecule type" value="Genomic_DNA"/>
</dbReference>
<accession>A0ABV1DAZ3</accession>
<dbReference type="Proteomes" id="UP001454086">
    <property type="component" value="Unassembled WGS sequence"/>
</dbReference>
<organism evidence="1 2">
    <name type="scientific">Enterocloster hominis</name>
    <name type="common">ex Hitch et al. 2024</name>
    <dbReference type="NCBI Taxonomy" id="1917870"/>
    <lineage>
        <taxon>Bacteria</taxon>
        <taxon>Bacillati</taxon>
        <taxon>Bacillota</taxon>
        <taxon>Clostridia</taxon>
        <taxon>Lachnospirales</taxon>
        <taxon>Lachnospiraceae</taxon>
        <taxon>Enterocloster</taxon>
    </lineage>
</organism>
<dbReference type="RefSeq" id="WP_050927317.1">
    <property type="nucleotide sequence ID" value="NZ_JBBMFM010000077.1"/>
</dbReference>
<gene>
    <name evidence="1" type="ORF">WMQ36_17920</name>
</gene>